<reference evidence="3" key="3">
    <citation type="submission" date="2019-08" db="EMBL/GenBank/DDBJ databases">
        <authorList>
            <consortium name="Photinus pyralis genome working group"/>
            <person name="Fallon T.R."/>
            <person name="Sander Lower S.E."/>
            <person name="Weng J.-K."/>
        </authorList>
    </citation>
    <scope>NUCLEOTIDE SEQUENCE</scope>
    <source>
        <strain evidence="3">1611_PpyrPB1</strain>
        <tissue evidence="3">Whole body</tissue>
    </source>
</reference>
<dbReference type="Gene3D" id="1.10.238.20">
    <property type="entry name" value="Pheromone/general odorant binding protein domain"/>
    <property type="match status" value="1"/>
</dbReference>
<feature type="signal peptide" evidence="1">
    <location>
        <begin position="1"/>
        <end position="20"/>
    </location>
</feature>
<name>A0A1Y1MEE8_PHOPY</name>
<evidence type="ECO:0000313" key="2">
    <source>
        <dbReference type="EMBL" id="JAV81697.1"/>
    </source>
</evidence>
<dbReference type="CDD" id="cd23992">
    <property type="entry name" value="PBP_GOBP"/>
    <property type="match status" value="1"/>
</dbReference>
<dbReference type="Pfam" id="PF01395">
    <property type="entry name" value="PBP_GOBP"/>
    <property type="match status" value="1"/>
</dbReference>
<feature type="chain" id="PRO_5036029868" evidence="1">
    <location>
        <begin position="21"/>
        <end position="150"/>
    </location>
</feature>
<reference evidence="3 4" key="2">
    <citation type="journal article" date="2018" name="Elife">
        <title>Firefly genomes illuminate parallel origins of bioluminescence in beetles.</title>
        <authorList>
            <person name="Fallon T.R."/>
            <person name="Lower S.E."/>
            <person name="Chang C.H."/>
            <person name="Bessho-Uehara M."/>
            <person name="Martin G.J."/>
            <person name="Bewick A.J."/>
            <person name="Behringer M."/>
            <person name="Debat H.J."/>
            <person name="Wong I."/>
            <person name="Day J.C."/>
            <person name="Suvorov A."/>
            <person name="Silva C.J."/>
            <person name="Stanger-Hall K.F."/>
            <person name="Hall D.W."/>
            <person name="Schmitz R.J."/>
            <person name="Nelson D.R."/>
            <person name="Lewis S.M."/>
            <person name="Shigenobu S."/>
            <person name="Bybee S.M."/>
            <person name="Larracuente A.M."/>
            <person name="Oba Y."/>
            <person name="Weng J.K."/>
        </authorList>
    </citation>
    <scope>NUCLEOTIDE SEQUENCE [LARGE SCALE GENOMIC DNA]</scope>
    <source>
        <strain evidence="3">1611_PpyrPB1</strain>
        <tissue evidence="3">Whole body</tissue>
    </source>
</reference>
<dbReference type="SUPFAM" id="SSF47565">
    <property type="entry name" value="Insect pheromone/odorant-binding proteins"/>
    <property type="match status" value="1"/>
</dbReference>
<evidence type="ECO:0000313" key="4">
    <source>
        <dbReference type="Proteomes" id="UP000327044"/>
    </source>
</evidence>
<evidence type="ECO:0000256" key="1">
    <source>
        <dbReference type="SAM" id="SignalP"/>
    </source>
</evidence>
<reference evidence="2" key="1">
    <citation type="journal article" date="2016" name="Sci. Rep.">
        <title>Molecular characterization of firefly nuptial gifts: a multi-omics approach sheds light on postcopulatory sexual selection.</title>
        <authorList>
            <person name="Al-Wathiqui N."/>
            <person name="Fallon T.R."/>
            <person name="South A."/>
            <person name="Weng J.K."/>
            <person name="Lewis S.M."/>
        </authorList>
    </citation>
    <scope>NUCLEOTIDE SEQUENCE</scope>
</reference>
<dbReference type="GO" id="GO:0005549">
    <property type="term" value="F:odorant binding"/>
    <property type="evidence" value="ECO:0007669"/>
    <property type="project" value="InterPro"/>
</dbReference>
<dbReference type="Proteomes" id="UP000327044">
    <property type="component" value="Unassembled WGS sequence"/>
</dbReference>
<dbReference type="AlphaFoldDB" id="A0A1Y1MEE8"/>
<sequence>MKLLCITLFLAAIHQHDCKATISSMKSAEYACYKQTGIKKEDVPELGNFEITTDDTLGYRKMLQCIFTQMGILDGQGIIDSKGFDNFVKVIIDTVATSPELKKLVPESLEQCRTIEGETGGEIGLKLKNCIRTAGADLRQKVASLSTLHQ</sequence>
<protein>
    <submittedName>
        <fullName evidence="2">Uncharacterized protein</fullName>
    </submittedName>
</protein>
<dbReference type="EMBL" id="VVIM01000001">
    <property type="protein sequence ID" value="KAB0803851.1"/>
    <property type="molecule type" value="Genomic_DNA"/>
</dbReference>
<dbReference type="EMBL" id="GEZM01038245">
    <property type="protein sequence ID" value="JAV81697.1"/>
    <property type="molecule type" value="Transcribed_RNA"/>
</dbReference>
<keyword evidence="1" id="KW-0732">Signal</keyword>
<evidence type="ECO:0000313" key="3">
    <source>
        <dbReference type="EMBL" id="KAB0803851.1"/>
    </source>
</evidence>
<dbReference type="InterPro" id="IPR036728">
    <property type="entry name" value="PBP_GOBP_sf"/>
</dbReference>
<dbReference type="InParanoid" id="A0A1Y1MEE8"/>
<organism evidence="2">
    <name type="scientific">Photinus pyralis</name>
    <name type="common">Common eastern firefly</name>
    <name type="synonym">Lampyris pyralis</name>
    <dbReference type="NCBI Taxonomy" id="7054"/>
    <lineage>
        <taxon>Eukaryota</taxon>
        <taxon>Metazoa</taxon>
        <taxon>Ecdysozoa</taxon>
        <taxon>Arthropoda</taxon>
        <taxon>Hexapoda</taxon>
        <taxon>Insecta</taxon>
        <taxon>Pterygota</taxon>
        <taxon>Neoptera</taxon>
        <taxon>Endopterygota</taxon>
        <taxon>Coleoptera</taxon>
        <taxon>Polyphaga</taxon>
        <taxon>Elateriformia</taxon>
        <taxon>Elateroidea</taxon>
        <taxon>Lampyridae</taxon>
        <taxon>Lampyrinae</taxon>
        <taxon>Photinus</taxon>
    </lineage>
</organism>
<accession>A0A1Y1MEE8</accession>
<dbReference type="InterPro" id="IPR006170">
    <property type="entry name" value="PBP/GOBP"/>
</dbReference>
<gene>
    <name evidence="3" type="ORF">PPYR_00821</name>
</gene>
<keyword evidence="4" id="KW-1185">Reference proteome</keyword>
<proteinExistence type="predicted"/>